<dbReference type="RefSeq" id="WP_157392706.1">
    <property type="nucleotide sequence ID" value="NZ_WRPP01000012.1"/>
</dbReference>
<evidence type="ECO:0000313" key="2">
    <source>
        <dbReference type="EMBL" id="MVU83113.1"/>
    </source>
</evidence>
<name>A0A7K1V8Y1_9NOCA</name>
<organism evidence="2 3">
    <name type="scientific">Nocardia terrae</name>
    <dbReference type="NCBI Taxonomy" id="2675851"/>
    <lineage>
        <taxon>Bacteria</taxon>
        <taxon>Bacillati</taxon>
        <taxon>Actinomycetota</taxon>
        <taxon>Actinomycetes</taxon>
        <taxon>Mycobacteriales</taxon>
        <taxon>Nocardiaceae</taxon>
        <taxon>Nocardia</taxon>
    </lineage>
</organism>
<keyword evidence="3" id="KW-1185">Reference proteome</keyword>
<evidence type="ECO:0000256" key="1">
    <source>
        <dbReference type="SAM" id="SignalP"/>
    </source>
</evidence>
<comment type="caution">
    <text evidence="2">The sequence shown here is derived from an EMBL/GenBank/DDBJ whole genome shotgun (WGS) entry which is preliminary data.</text>
</comment>
<evidence type="ECO:0008006" key="4">
    <source>
        <dbReference type="Google" id="ProtNLM"/>
    </source>
</evidence>
<sequence length="131" mass="13739">MEHINRAKRIRGAVAAAVLTVGAVAGGALAAAGPASAAGYDCPGGVFCGYDGVDRTGSMFVQVDDNCVLHDISNAGLGDRLVSYWDRTGKTVDVLNWNGKRWELLAHVPDSHRATLPVYAQNKADALKVCA</sequence>
<proteinExistence type="predicted"/>
<accession>A0A7K1V8Y1</accession>
<dbReference type="AlphaFoldDB" id="A0A7K1V8Y1"/>
<keyword evidence="1" id="KW-0732">Signal</keyword>
<evidence type="ECO:0000313" key="3">
    <source>
        <dbReference type="Proteomes" id="UP000466794"/>
    </source>
</evidence>
<dbReference type="EMBL" id="WRPP01000012">
    <property type="protein sequence ID" value="MVU83113.1"/>
    <property type="molecule type" value="Genomic_DNA"/>
</dbReference>
<gene>
    <name evidence="2" type="ORF">GPX89_38480</name>
</gene>
<reference evidence="2 3" key="1">
    <citation type="submission" date="2019-12" db="EMBL/GenBank/DDBJ databases">
        <title>Nocardia sp. nov. ET3-3 isolated from soil.</title>
        <authorList>
            <person name="Kanchanasin P."/>
            <person name="Tanasupawat S."/>
            <person name="Yuki M."/>
            <person name="Kudo T."/>
        </authorList>
    </citation>
    <scope>NUCLEOTIDE SEQUENCE [LARGE SCALE GENOMIC DNA]</scope>
    <source>
        <strain evidence="2 3">ET3-3</strain>
    </source>
</reference>
<dbReference type="Proteomes" id="UP000466794">
    <property type="component" value="Unassembled WGS sequence"/>
</dbReference>
<feature type="signal peptide" evidence="1">
    <location>
        <begin position="1"/>
        <end position="30"/>
    </location>
</feature>
<protein>
    <recommendedName>
        <fullName evidence="4">Peptidase inhibitor family I36</fullName>
    </recommendedName>
</protein>
<feature type="chain" id="PRO_5038493689" description="Peptidase inhibitor family I36" evidence="1">
    <location>
        <begin position="31"/>
        <end position="131"/>
    </location>
</feature>
<dbReference type="Pfam" id="PF03995">
    <property type="entry name" value="Inhibitor_I36"/>
    <property type="match status" value="1"/>
</dbReference>